<dbReference type="EMBL" id="PXWF02000251">
    <property type="protein sequence ID" value="PWF45492.1"/>
    <property type="molecule type" value="Genomic_DNA"/>
</dbReference>
<dbReference type="InterPro" id="IPR001466">
    <property type="entry name" value="Beta-lactam-related"/>
</dbReference>
<keyword evidence="3" id="KW-1185">Reference proteome</keyword>
<sequence length="171" mass="19840">SPWVKSGKLAPPRDYLVQQMPKRIFAPGKVPAYSSYGTALAAHIVERVSGKPFETYIERHIFSPLGMHHSSFAQPLPPRLAPMLSKGYVRWTAPPQVRSIRRKWRQRPACRVLRWIWRASCWPTLAARPRPAHRCSCQRRWRRCIPSSFATIGRGRESHWASTKWTKLCQD</sequence>
<evidence type="ECO:0000259" key="1">
    <source>
        <dbReference type="Pfam" id="PF00144"/>
    </source>
</evidence>
<dbReference type="AlphaFoldDB" id="A0A2U2HHW3"/>
<dbReference type="SUPFAM" id="SSF56601">
    <property type="entry name" value="beta-lactamase/transpeptidase-like"/>
    <property type="match status" value="1"/>
</dbReference>
<evidence type="ECO:0000313" key="2">
    <source>
        <dbReference type="EMBL" id="PWF45492.1"/>
    </source>
</evidence>
<feature type="non-terminal residue" evidence="2">
    <location>
        <position position="1"/>
    </location>
</feature>
<dbReference type="Gene3D" id="3.40.710.10">
    <property type="entry name" value="DD-peptidase/beta-lactamase superfamily"/>
    <property type="match status" value="1"/>
</dbReference>
<evidence type="ECO:0000313" key="3">
    <source>
        <dbReference type="Proteomes" id="UP000241421"/>
    </source>
</evidence>
<dbReference type="PANTHER" id="PTHR46825">
    <property type="entry name" value="D-ALANYL-D-ALANINE-CARBOXYPEPTIDASE/ENDOPEPTIDASE AMPH"/>
    <property type="match status" value="1"/>
</dbReference>
<dbReference type="InterPro" id="IPR012338">
    <property type="entry name" value="Beta-lactam/transpept-like"/>
</dbReference>
<name>A0A2U2HHW3_9BURK</name>
<comment type="caution">
    <text evidence="2">The sequence shown here is derived from an EMBL/GenBank/DDBJ whole genome shotgun (WGS) entry which is preliminary data.</text>
</comment>
<dbReference type="OrthoDB" id="9801061at2"/>
<dbReference type="InterPro" id="IPR050491">
    <property type="entry name" value="AmpC-like"/>
</dbReference>
<dbReference type="Proteomes" id="UP000241421">
    <property type="component" value="Unassembled WGS sequence"/>
</dbReference>
<dbReference type="PANTHER" id="PTHR46825:SF9">
    <property type="entry name" value="BETA-LACTAMASE-RELATED DOMAIN-CONTAINING PROTEIN"/>
    <property type="match status" value="1"/>
</dbReference>
<proteinExistence type="predicted"/>
<organism evidence="2 3">
    <name type="scientific">Massilia glaciei</name>
    <dbReference type="NCBI Taxonomy" id="1524097"/>
    <lineage>
        <taxon>Bacteria</taxon>
        <taxon>Pseudomonadati</taxon>
        <taxon>Pseudomonadota</taxon>
        <taxon>Betaproteobacteria</taxon>
        <taxon>Burkholderiales</taxon>
        <taxon>Oxalobacteraceae</taxon>
        <taxon>Telluria group</taxon>
        <taxon>Massilia</taxon>
    </lineage>
</organism>
<gene>
    <name evidence="2" type="ORF">C7C56_017230</name>
</gene>
<accession>A0A2U2HHW3</accession>
<reference evidence="2 3" key="1">
    <citation type="submission" date="2018-04" db="EMBL/GenBank/DDBJ databases">
        <title>Massilia violaceinigra sp. nov., a novel purple-pigmented bacterium isolated from Tianshan glacier, Xinjiang, China.</title>
        <authorList>
            <person name="Wang H."/>
        </authorList>
    </citation>
    <scope>NUCLEOTIDE SEQUENCE [LARGE SCALE GENOMIC DNA]</scope>
    <source>
        <strain evidence="2 3">B448-2</strain>
    </source>
</reference>
<feature type="domain" description="Beta-lactamase-related" evidence="1">
    <location>
        <begin position="24"/>
        <end position="83"/>
    </location>
</feature>
<dbReference type="Pfam" id="PF00144">
    <property type="entry name" value="Beta-lactamase"/>
    <property type="match status" value="1"/>
</dbReference>
<protein>
    <recommendedName>
        <fullName evidence="1">Beta-lactamase-related domain-containing protein</fullName>
    </recommendedName>
</protein>